<evidence type="ECO:0000313" key="3">
    <source>
        <dbReference type="EMBL" id="ORZ26684.1"/>
    </source>
</evidence>
<name>A0A1Y2GXZ6_9FUNG</name>
<gene>
    <name evidence="3" type="ORF">BCR41DRAFT_347758</name>
</gene>
<dbReference type="InParanoid" id="A0A1Y2GXZ6"/>
<accession>A0A1Y2GXZ6</accession>
<protein>
    <recommendedName>
        <fullName evidence="5">F-box domain-containing protein</fullName>
    </recommendedName>
</protein>
<proteinExistence type="predicted"/>
<feature type="region of interest" description="Disordered" evidence="2">
    <location>
        <begin position="330"/>
        <end position="354"/>
    </location>
</feature>
<dbReference type="GeneID" id="33564999"/>
<feature type="coiled-coil region" evidence="1">
    <location>
        <begin position="658"/>
        <end position="688"/>
    </location>
</feature>
<dbReference type="EMBL" id="MCFF01000006">
    <property type="protein sequence ID" value="ORZ26684.1"/>
    <property type="molecule type" value="Genomic_DNA"/>
</dbReference>
<dbReference type="AlphaFoldDB" id="A0A1Y2GXZ6"/>
<reference evidence="3 4" key="1">
    <citation type="submission" date="2016-07" db="EMBL/GenBank/DDBJ databases">
        <title>Pervasive Adenine N6-methylation of Active Genes in Fungi.</title>
        <authorList>
            <consortium name="DOE Joint Genome Institute"/>
            <person name="Mondo S.J."/>
            <person name="Dannebaum R.O."/>
            <person name="Kuo R.C."/>
            <person name="Labutti K."/>
            <person name="Haridas S."/>
            <person name="Kuo A."/>
            <person name="Salamov A."/>
            <person name="Ahrendt S.R."/>
            <person name="Lipzen A."/>
            <person name="Sullivan W."/>
            <person name="Andreopoulos W.B."/>
            <person name="Clum A."/>
            <person name="Lindquist E."/>
            <person name="Daum C."/>
            <person name="Ramamoorthy G.K."/>
            <person name="Gryganskyi A."/>
            <person name="Culley D."/>
            <person name="Magnuson J.K."/>
            <person name="James T.Y."/>
            <person name="O'Malley M.A."/>
            <person name="Stajich J.E."/>
            <person name="Spatafora J.W."/>
            <person name="Visel A."/>
            <person name="Grigoriev I.V."/>
        </authorList>
    </citation>
    <scope>NUCLEOTIDE SEQUENCE [LARGE SCALE GENOMIC DNA]</scope>
    <source>
        <strain evidence="3 4">NRRL 3116</strain>
    </source>
</reference>
<dbReference type="InterPro" id="IPR032675">
    <property type="entry name" value="LRR_dom_sf"/>
</dbReference>
<sequence>MVLFNPILYHVQRLISHSLLDNSNDNYNDNTNSKPGQIMEASSGINLQETQDNYAPVAVVAIPEIASMIAMNLSKTDIASSIIVCKSWSISFTPHLWRNISSRIPNPHNAQILPNLLRTFGGLIRTLFFTDVPEHYLLRAEPSTGLVFDCDTIENLVKMIIHIEADKKPAIQRMLQRNRYTLRELRLTFRIDKGRMPIRGCASTGAALVFVPSSSLAGIPSLPAASTTTNTNTNTNTTMSSSTTASATALTAMAIRASSMGKTTWMGEPLFEFPSLSIGGMPSLQSLYLENWSMTKQELVQILMACPALHLLSLAGIHIIHVDNSSTSPSASSPTLLSSSPSSSSSTAAPTELNSKQSAIVPSFQHHSIRTFRMCAQLYPILDLLPNLRTLEFYRFDRPVPHEVLSDFCQSIQQHCPRLSQLWPLGFECSMLPPILDVLPSLTVFRGSSDIATVLSILCHASTLEEANLSDYAERTFMPLKFLETCPRLRQLRTGHSNTTMEDVKESISGPGRGWVCKGLRVLRLSIFKMSPVLIEKVMRDLNAVRETDFKGRWLMSQARMAVLSAKAAIQNGTADIILNDTESESRAGSGSLEKAANEGAKIMSESVSSSSSPSTITASITATNTTSATAVEGTGLVESTTMGTPATAEYIFLQKRMAMKLKQEQQLQEAFKELSEEQLEFQRLLSNYLGDLPCLIWVNLGTGWYCIPRNGLLSGQAPIPEA</sequence>
<evidence type="ECO:0000256" key="1">
    <source>
        <dbReference type="SAM" id="Coils"/>
    </source>
</evidence>
<evidence type="ECO:0000256" key="2">
    <source>
        <dbReference type="SAM" id="MobiDB-lite"/>
    </source>
</evidence>
<evidence type="ECO:0000313" key="4">
    <source>
        <dbReference type="Proteomes" id="UP000193648"/>
    </source>
</evidence>
<dbReference type="Gene3D" id="3.80.10.10">
    <property type="entry name" value="Ribonuclease Inhibitor"/>
    <property type="match status" value="1"/>
</dbReference>
<dbReference type="OrthoDB" id="2369256at2759"/>
<comment type="caution">
    <text evidence="3">The sequence shown here is derived from an EMBL/GenBank/DDBJ whole genome shotgun (WGS) entry which is preliminary data.</text>
</comment>
<evidence type="ECO:0008006" key="5">
    <source>
        <dbReference type="Google" id="ProtNLM"/>
    </source>
</evidence>
<feature type="compositionally biased region" description="Low complexity" evidence="2">
    <location>
        <begin position="330"/>
        <end position="351"/>
    </location>
</feature>
<dbReference type="Proteomes" id="UP000193648">
    <property type="component" value="Unassembled WGS sequence"/>
</dbReference>
<organism evidence="3 4">
    <name type="scientific">Lobosporangium transversale</name>
    <dbReference type="NCBI Taxonomy" id="64571"/>
    <lineage>
        <taxon>Eukaryota</taxon>
        <taxon>Fungi</taxon>
        <taxon>Fungi incertae sedis</taxon>
        <taxon>Mucoromycota</taxon>
        <taxon>Mortierellomycotina</taxon>
        <taxon>Mortierellomycetes</taxon>
        <taxon>Mortierellales</taxon>
        <taxon>Mortierellaceae</taxon>
        <taxon>Lobosporangium</taxon>
    </lineage>
</organism>
<keyword evidence="1" id="KW-0175">Coiled coil</keyword>
<dbReference type="RefSeq" id="XP_021884447.1">
    <property type="nucleotide sequence ID" value="XM_022023155.1"/>
</dbReference>
<dbReference type="SUPFAM" id="SSF52047">
    <property type="entry name" value="RNI-like"/>
    <property type="match status" value="1"/>
</dbReference>
<keyword evidence="4" id="KW-1185">Reference proteome</keyword>